<feature type="region of interest" description="Disordered" evidence="1">
    <location>
        <begin position="55"/>
        <end position="91"/>
    </location>
</feature>
<dbReference type="Proteomes" id="UP000626210">
    <property type="component" value="Unassembled WGS sequence"/>
</dbReference>
<accession>A0ABQ3G5S6</accession>
<keyword evidence="2" id="KW-0732">Signal</keyword>
<feature type="signal peptide" evidence="2">
    <location>
        <begin position="1"/>
        <end position="23"/>
    </location>
</feature>
<reference evidence="4" key="1">
    <citation type="journal article" date="2019" name="Int. J. Syst. Evol. Microbiol.">
        <title>The Global Catalogue of Microorganisms (GCM) 10K type strain sequencing project: providing services to taxonomists for standard genome sequencing and annotation.</title>
        <authorList>
            <consortium name="The Broad Institute Genomics Platform"/>
            <consortium name="The Broad Institute Genome Sequencing Center for Infectious Disease"/>
            <person name="Wu L."/>
            <person name="Ma J."/>
        </authorList>
    </citation>
    <scope>NUCLEOTIDE SEQUENCE [LARGE SCALE GENOMIC DNA]</scope>
    <source>
        <strain evidence="4">KCTC 23314</strain>
    </source>
</reference>
<gene>
    <name evidence="3" type="ORF">GCM10007320_41970</name>
</gene>
<evidence type="ECO:0000313" key="3">
    <source>
        <dbReference type="EMBL" id="GHC92168.1"/>
    </source>
</evidence>
<dbReference type="RefSeq" id="WP_189688851.1">
    <property type="nucleotide sequence ID" value="NZ_BMYK01000015.1"/>
</dbReference>
<sequence length="91" mass="9493">MNTRLIASTWMAAAAFVAMPSLADVHASGEVGYIPPVSSEPSTLTRAEVIAQLEQAQRDGTMPPNGEGTDTGAMNAPQPTLLAEQQNLAAR</sequence>
<evidence type="ECO:0000313" key="4">
    <source>
        <dbReference type="Proteomes" id="UP000626210"/>
    </source>
</evidence>
<protein>
    <recommendedName>
        <fullName evidence="5">DUF4148 domain-containing protein</fullName>
    </recommendedName>
</protein>
<dbReference type="EMBL" id="BMYK01000015">
    <property type="protein sequence ID" value="GHC92168.1"/>
    <property type="molecule type" value="Genomic_DNA"/>
</dbReference>
<evidence type="ECO:0000256" key="2">
    <source>
        <dbReference type="SAM" id="SignalP"/>
    </source>
</evidence>
<evidence type="ECO:0000256" key="1">
    <source>
        <dbReference type="SAM" id="MobiDB-lite"/>
    </source>
</evidence>
<evidence type="ECO:0008006" key="5">
    <source>
        <dbReference type="Google" id="ProtNLM"/>
    </source>
</evidence>
<keyword evidence="4" id="KW-1185">Reference proteome</keyword>
<dbReference type="Pfam" id="PF13663">
    <property type="entry name" value="DUF4148"/>
    <property type="match status" value="1"/>
</dbReference>
<feature type="chain" id="PRO_5045160205" description="DUF4148 domain-containing protein" evidence="2">
    <location>
        <begin position="24"/>
        <end position="91"/>
    </location>
</feature>
<dbReference type="InterPro" id="IPR025421">
    <property type="entry name" value="DUF4148"/>
</dbReference>
<proteinExistence type="predicted"/>
<comment type="caution">
    <text evidence="3">The sequence shown here is derived from an EMBL/GenBank/DDBJ whole genome shotgun (WGS) entry which is preliminary data.</text>
</comment>
<organism evidence="3 4">
    <name type="scientific">Pseudorhodoferax aquiterrae</name>
    <dbReference type="NCBI Taxonomy" id="747304"/>
    <lineage>
        <taxon>Bacteria</taxon>
        <taxon>Pseudomonadati</taxon>
        <taxon>Pseudomonadota</taxon>
        <taxon>Betaproteobacteria</taxon>
        <taxon>Burkholderiales</taxon>
        <taxon>Comamonadaceae</taxon>
    </lineage>
</organism>
<name>A0ABQ3G5S6_9BURK</name>